<evidence type="ECO:0000256" key="1">
    <source>
        <dbReference type="ARBA" id="ARBA00022574"/>
    </source>
</evidence>
<sequence length="152" mass="17651">ITVNTNENKKFKELNQYLYHYLKNNGFNESFDATESTRGSVQASENKYTRTCWDTRSNNYVKASYIIDAHSDSDRRLHIWDLSRINQPQTSSEVEDGPPEQLFIHGGHVAKISDFSWNSNKPFVICSVSEDNMAQVWQIDEQVYHHDDCQGK</sequence>
<reference evidence="3" key="1">
    <citation type="submission" date="2021-02" db="EMBL/GenBank/DDBJ databases">
        <authorList>
            <person name="Nowell W R."/>
        </authorList>
    </citation>
    <scope>NUCLEOTIDE SEQUENCE</scope>
</reference>
<dbReference type="InterPro" id="IPR050459">
    <property type="entry name" value="WD_repeat_RBAP46/RBAP48/MSI1"/>
</dbReference>
<dbReference type="AlphaFoldDB" id="A0A819ZZ25"/>
<organism evidence="3 4">
    <name type="scientific">Rotaria sordida</name>
    <dbReference type="NCBI Taxonomy" id="392033"/>
    <lineage>
        <taxon>Eukaryota</taxon>
        <taxon>Metazoa</taxon>
        <taxon>Spiralia</taxon>
        <taxon>Gnathifera</taxon>
        <taxon>Rotifera</taxon>
        <taxon>Eurotatoria</taxon>
        <taxon>Bdelloidea</taxon>
        <taxon>Philodinida</taxon>
        <taxon>Philodinidae</taxon>
        <taxon>Rotaria</taxon>
    </lineage>
</organism>
<evidence type="ECO:0000313" key="4">
    <source>
        <dbReference type="Proteomes" id="UP000663836"/>
    </source>
</evidence>
<comment type="caution">
    <text evidence="3">The sequence shown here is derived from an EMBL/GenBank/DDBJ whole genome shotgun (WGS) entry which is preliminary data.</text>
</comment>
<keyword evidence="2" id="KW-0677">Repeat</keyword>
<dbReference type="InterPro" id="IPR036322">
    <property type="entry name" value="WD40_repeat_dom_sf"/>
</dbReference>
<proteinExistence type="predicted"/>
<dbReference type="PANTHER" id="PTHR22850">
    <property type="entry name" value="WD40 REPEAT FAMILY"/>
    <property type="match status" value="1"/>
</dbReference>
<protein>
    <submittedName>
        <fullName evidence="3">Uncharacterized protein</fullName>
    </submittedName>
</protein>
<dbReference type="Gene3D" id="2.130.10.10">
    <property type="entry name" value="YVTN repeat-like/Quinoprotein amine dehydrogenase"/>
    <property type="match status" value="1"/>
</dbReference>
<evidence type="ECO:0000313" key="3">
    <source>
        <dbReference type="EMBL" id="CAF4169360.1"/>
    </source>
</evidence>
<dbReference type="Proteomes" id="UP000663836">
    <property type="component" value="Unassembled WGS sequence"/>
</dbReference>
<name>A0A819ZZ25_9BILA</name>
<feature type="non-terminal residue" evidence="3">
    <location>
        <position position="1"/>
    </location>
</feature>
<dbReference type="EMBL" id="CAJOBD010011559">
    <property type="protein sequence ID" value="CAF4169360.1"/>
    <property type="molecule type" value="Genomic_DNA"/>
</dbReference>
<dbReference type="InterPro" id="IPR015943">
    <property type="entry name" value="WD40/YVTN_repeat-like_dom_sf"/>
</dbReference>
<evidence type="ECO:0000256" key="2">
    <source>
        <dbReference type="ARBA" id="ARBA00022737"/>
    </source>
</evidence>
<dbReference type="SUPFAM" id="SSF50978">
    <property type="entry name" value="WD40 repeat-like"/>
    <property type="match status" value="1"/>
</dbReference>
<accession>A0A819ZZ25</accession>
<gene>
    <name evidence="3" type="ORF">JBS370_LOCUS34927</name>
</gene>
<keyword evidence="1" id="KW-0853">WD repeat</keyword>